<proteinExistence type="predicted"/>
<dbReference type="HOGENOM" id="CLU_1095232_0_0_1"/>
<accession>E9GQ27</accession>
<evidence type="ECO:0000256" key="1">
    <source>
        <dbReference type="SAM" id="MobiDB-lite"/>
    </source>
</evidence>
<protein>
    <submittedName>
        <fullName evidence="2">Uncharacterized protein</fullName>
    </submittedName>
</protein>
<reference evidence="2 3" key="1">
    <citation type="journal article" date="2011" name="Science">
        <title>The ecoresponsive genome of Daphnia pulex.</title>
        <authorList>
            <person name="Colbourne J.K."/>
            <person name="Pfrender M.E."/>
            <person name="Gilbert D."/>
            <person name="Thomas W.K."/>
            <person name="Tucker A."/>
            <person name="Oakley T.H."/>
            <person name="Tokishita S."/>
            <person name="Aerts A."/>
            <person name="Arnold G.J."/>
            <person name="Basu M.K."/>
            <person name="Bauer D.J."/>
            <person name="Caceres C.E."/>
            <person name="Carmel L."/>
            <person name="Casola C."/>
            <person name="Choi J.H."/>
            <person name="Detter J.C."/>
            <person name="Dong Q."/>
            <person name="Dusheyko S."/>
            <person name="Eads B.D."/>
            <person name="Frohlich T."/>
            <person name="Geiler-Samerotte K.A."/>
            <person name="Gerlach D."/>
            <person name="Hatcher P."/>
            <person name="Jogdeo S."/>
            <person name="Krijgsveld J."/>
            <person name="Kriventseva E.V."/>
            <person name="Kultz D."/>
            <person name="Laforsch C."/>
            <person name="Lindquist E."/>
            <person name="Lopez J."/>
            <person name="Manak J.R."/>
            <person name="Muller J."/>
            <person name="Pangilinan J."/>
            <person name="Patwardhan R.P."/>
            <person name="Pitluck S."/>
            <person name="Pritham E.J."/>
            <person name="Rechtsteiner A."/>
            <person name="Rho M."/>
            <person name="Rogozin I.B."/>
            <person name="Sakarya O."/>
            <person name="Salamov A."/>
            <person name="Schaack S."/>
            <person name="Shapiro H."/>
            <person name="Shiga Y."/>
            <person name="Skalitzky C."/>
            <person name="Smith Z."/>
            <person name="Souvorov A."/>
            <person name="Sung W."/>
            <person name="Tang Z."/>
            <person name="Tsuchiya D."/>
            <person name="Tu H."/>
            <person name="Vos H."/>
            <person name="Wang M."/>
            <person name="Wolf Y.I."/>
            <person name="Yamagata H."/>
            <person name="Yamada T."/>
            <person name="Ye Y."/>
            <person name="Shaw J.R."/>
            <person name="Andrews J."/>
            <person name="Crease T.J."/>
            <person name="Tang H."/>
            <person name="Lucas S.M."/>
            <person name="Robertson H.M."/>
            <person name="Bork P."/>
            <person name="Koonin E.V."/>
            <person name="Zdobnov E.M."/>
            <person name="Grigoriev I.V."/>
            <person name="Lynch M."/>
            <person name="Boore J.L."/>
        </authorList>
    </citation>
    <scope>NUCLEOTIDE SEQUENCE [LARGE SCALE GENOMIC DNA]</scope>
</reference>
<sequence>MPPIREILDPLTTTSDPIEAAIQDATEWHNKIKKKSQPAETLGEMGDVLAEQVARKIVTSLKKHLDAQLNSMNGWIHAENLILVALLNQGGPVTGADVCVYYGKATPSSKKMPPIHLTTMSDEIEEAISQDVIKPMTSCRPQPAAATPGPPQVGAAAAAIAPPLLGRVRPQPAGAPPGPPQVGRSMPIAAAAAMEPRLVGMSRPVPIPAPPGPPQVGRSMPIAAAAAMEPRFVGQSRPVPIPAPPGPPQFLSNY</sequence>
<dbReference type="EMBL" id="GL732557">
    <property type="protein sequence ID" value="EFX78488.1"/>
    <property type="molecule type" value="Genomic_DNA"/>
</dbReference>
<organism evidence="2 3">
    <name type="scientific">Daphnia pulex</name>
    <name type="common">Water flea</name>
    <dbReference type="NCBI Taxonomy" id="6669"/>
    <lineage>
        <taxon>Eukaryota</taxon>
        <taxon>Metazoa</taxon>
        <taxon>Ecdysozoa</taxon>
        <taxon>Arthropoda</taxon>
        <taxon>Crustacea</taxon>
        <taxon>Branchiopoda</taxon>
        <taxon>Diplostraca</taxon>
        <taxon>Cladocera</taxon>
        <taxon>Anomopoda</taxon>
        <taxon>Daphniidae</taxon>
        <taxon>Daphnia</taxon>
    </lineage>
</organism>
<evidence type="ECO:0000313" key="2">
    <source>
        <dbReference type="EMBL" id="EFX78488.1"/>
    </source>
</evidence>
<dbReference type="AlphaFoldDB" id="E9GQ27"/>
<evidence type="ECO:0000313" key="3">
    <source>
        <dbReference type="Proteomes" id="UP000000305"/>
    </source>
</evidence>
<gene>
    <name evidence="2" type="ORF">DAPPUDRAFT_246321</name>
</gene>
<feature type="compositionally biased region" description="Pro residues" evidence="1">
    <location>
        <begin position="239"/>
        <end position="248"/>
    </location>
</feature>
<dbReference type="KEGG" id="dpx:DAPPUDRAFT_246321"/>
<dbReference type="InParanoid" id="E9GQ27"/>
<feature type="region of interest" description="Disordered" evidence="1">
    <location>
        <begin position="235"/>
        <end position="254"/>
    </location>
</feature>
<dbReference type="Proteomes" id="UP000000305">
    <property type="component" value="Unassembled WGS sequence"/>
</dbReference>
<keyword evidence="3" id="KW-1185">Reference proteome</keyword>
<name>E9GQ27_DAPPU</name>